<evidence type="ECO:0000313" key="2">
    <source>
        <dbReference type="Proteomes" id="UP000827092"/>
    </source>
</evidence>
<organism evidence="1 2">
    <name type="scientific">Oedothorax gibbosus</name>
    <dbReference type="NCBI Taxonomy" id="931172"/>
    <lineage>
        <taxon>Eukaryota</taxon>
        <taxon>Metazoa</taxon>
        <taxon>Ecdysozoa</taxon>
        <taxon>Arthropoda</taxon>
        <taxon>Chelicerata</taxon>
        <taxon>Arachnida</taxon>
        <taxon>Araneae</taxon>
        <taxon>Araneomorphae</taxon>
        <taxon>Entelegynae</taxon>
        <taxon>Araneoidea</taxon>
        <taxon>Linyphiidae</taxon>
        <taxon>Erigoninae</taxon>
        <taxon>Oedothorax</taxon>
    </lineage>
</organism>
<dbReference type="Proteomes" id="UP000827092">
    <property type="component" value="Unassembled WGS sequence"/>
</dbReference>
<reference evidence="1 2" key="1">
    <citation type="journal article" date="2022" name="Nat. Ecol. Evol.">
        <title>A masculinizing supergene underlies an exaggerated male reproductive morph in a spider.</title>
        <authorList>
            <person name="Hendrickx F."/>
            <person name="De Corte Z."/>
            <person name="Sonet G."/>
            <person name="Van Belleghem S.M."/>
            <person name="Kostlbacher S."/>
            <person name="Vangestel C."/>
        </authorList>
    </citation>
    <scope>NUCLEOTIDE SEQUENCE [LARGE SCALE GENOMIC DNA]</scope>
    <source>
        <strain evidence="1">W744_W776</strain>
    </source>
</reference>
<gene>
    <name evidence="1" type="ORF">JTE90_007165</name>
</gene>
<keyword evidence="2" id="KW-1185">Reference proteome</keyword>
<name>A0AAV6UVS1_9ARAC</name>
<dbReference type="EMBL" id="JAFNEN010000236">
    <property type="protein sequence ID" value="KAG8188557.1"/>
    <property type="molecule type" value="Genomic_DNA"/>
</dbReference>
<proteinExistence type="predicted"/>
<accession>A0AAV6UVS1</accession>
<protein>
    <submittedName>
        <fullName evidence="1">Uncharacterized protein</fullName>
    </submittedName>
</protein>
<sequence length="80" mass="9075">MPFLEKILLPPLIPLHPHFTSIIARKEIIFCCGAPPDGREAKWSGQHRPRHGPVEMDPADRVRQITLYSLSHIFLYSSSG</sequence>
<evidence type="ECO:0000313" key="1">
    <source>
        <dbReference type="EMBL" id="KAG8188557.1"/>
    </source>
</evidence>
<dbReference type="AlphaFoldDB" id="A0AAV6UVS1"/>
<comment type="caution">
    <text evidence="1">The sequence shown here is derived from an EMBL/GenBank/DDBJ whole genome shotgun (WGS) entry which is preliminary data.</text>
</comment>